<feature type="signal peptide" evidence="1">
    <location>
        <begin position="1"/>
        <end position="18"/>
    </location>
</feature>
<organism evidence="2 3">
    <name type="scientific">Parascaris univalens</name>
    <name type="common">Nematode worm</name>
    <dbReference type="NCBI Taxonomy" id="6257"/>
    <lineage>
        <taxon>Eukaryota</taxon>
        <taxon>Metazoa</taxon>
        <taxon>Ecdysozoa</taxon>
        <taxon>Nematoda</taxon>
        <taxon>Chromadorea</taxon>
        <taxon>Rhabditida</taxon>
        <taxon>Spirurina</taxon>
        <taxon>Ascaridomorpha</taxon>
        <taxon>Ascaridoidea</taxon>
        <taxon>Ascarididae</taxon>
        <taxon>Parascaris</taxon>
    </lineage>
</organism>
<keyword evidence="1" id="KW-0732">Signal</keyword>
<name>A0A914ZYI0_PARUN</name>
<accession>A0A914ZYI0</accession>
<feature type="chain" id="PRO_5037134238" evidence="1">
    <location>
        <begin position="19"/>
        <end position="166"/>
    </location>
</feature>
<proteinExistence type="predicted"/>
<evidence type="ECO:0000313" key="2">
    <source>
        <dbReference type="Proteomes" id="UP000887569"/>
    </source>
</evidence>
<keyword evidence="2" id="KW-1185">Reference proteome</keyword>
<dbReference type="WBParaSite" id="PgB41X_g002_t01">
    <property type="protein sequence ID" value="PgB41X_g002_t01"/>
    <property type="gene ID" value="PgB41X_g002"/>
</dbReference>
<evidence type="ECO:0000256" key="1">
    <source>
        <dbReference type="SAM" id="SignalP"/>
    </source>
</evidence>
<reference evidence="3" key="1">
    <citation type="submission" date="2022-11" db="UniProtKB">
        <authorList>
            <consortium name="WormBaseParasite"/>
        </authorList>
    </citation>
    <scope>IDENTIFICATION</scope>
</reference>
<protein>
    <submittedName>
        <fullName evidence="3">Uncharacterized protein</fullName>
    </submittedName>
</protein>
<sequence>MPRIGLQIVLIAMRLVISEQEIENFIENVETPVFLQISGKLTCQLRPAYAVVLAVFEEVEVASGTGFLRISGYVLSDFEGAYSLTARRHYAKHPVHLNFIHSCLPSRLKQIAKNCYAEVRIPLRTGRRENKDVMVDPIELYEMKYQLGSKCEPWLENDTLKLFSYS</sequence>
<dbReference type="Proteomes" id="UP000887569">
    <property type="component" value="Unplaced"/>
</dbReference>
<dbReference type="AlphaFoldDB" id="A0A914ZYI0"/>
<evidence type="ECO:0000313" key="3">
    <source>
        <dbReference type="WBParaSite" id="PgB41X_g002_t01"/>
    </source>
</evidence>